<accession>A6K2B9</accession>
<evidence type="ECO:0000313" key="2">
    <source>
        <dbReference type="Proteomes" id="UP000234681"/>
    </source>
</evidence>
<dbReference type="Proteomes" id="UP000234681">
    <property type="component" value="Chromosome 4"/>
</dbReference>
<protein>
    <submittedName>
        <fullName evidence="1">RCG41081</fullName>
    </submittedName>
</protein>
<gene>
    <name evidence="1" type="ORF">rCG_41081</name>
</gene>
<name>A6K2B9_RAT</name>
<organism evidence="1 2">
    <name type="scientific">Rattus norvegicus</name>
    <name type="common">Rat</name>
    <dbReference type="NCBI Taxonomy" id="10116"/>
    <lineage>
        <taxon>Eukaryota</taxon>
        <taxon>Metazoa</taxon>
        <taxon>Chordata</taxon>
        <taxon>Craniata</taxon>
        <taxon>Vertebrata</taxon>
        <taxon>Euteleostomi</taxon>
        <taxon>Mammalia</taxon>
        <taxon>Eutheria</taxon>
        <taxon>Euarchontoglires</taxon>
        <taxon>Glires</taxon>
        <taxon>Rodentia</taxon>
        <taxon>Myomorpha</taxon>
        <taxon>Muroidea</taxon>
        <taxon>Muridae</taxon>
        <taxon>Murinae</taxon>
        <taxon>Rattus</taxon>
    </lineage>
</organism>
<evidence type="ECO:0000313" key="1">
    <source>
        <dbReference type="EMBL" id="EDL84401.1"/>
    </source>
</evidence>
<dbReference type="AlphaFoldDB" id="A6K2B9"/>
<reference evidence="2" key="1">
    <citation type="submission" date="2005-09" db="EMBL/GenBank/DDBJ databases">
        <authorList>
            <person name="Mural R.J."/>
            <person name="Li P.W."/>
            <person name="Adams M.D."/>
            <person name="Amanatides P.G."/>
            <person name="Baden-Tillson H."/>
            <person name="Barnstead M."/>
            <person name="Chin S.H."/>
            <person name="Dew I."/>
            <person name="Evans C.A."/>
            <person name="Ferriera S."/>
            <person name="Flanigan M."/>
            <person name="Fosler C."/>
            <person name="Glodek A."/>
            <person name="Gu Z."/>
            <person name="Holt R.A."/>
            <person name="Jennings D."/>
            <person name="Kraft C.L."/>
            <person name="Lu F."/>
            <person name="Nguyen T."/>
            <person name="Nusskern D.R."/>
            <person name="Pfannkoch C.M."/>
            <person name="Sitter C."/>
            <person name="Sutton G.G."/>
            <person name="Venter J.C."/>
            <person name="Wang Z."/>
            <person name="Woodage T."/>
            <person name="Zheng X.H."/>
            <person name="Zhong F."/>
        </authorList>
    </citation>
    <scope>NUCLEOTIDE SEQUENCE [LARGE SCALE GENOMIC DNA]</scope>
    <source>
        <strain>BN</strain>
        <strain evidence="2">Sprague-Dawley</strain>
    </source>
</reference>
<sequence length="76" mass="8797">MKLSDPERRLNGLQTSPCKLKDLSSIPTTRRNQQYICTISPCLQGGRRQRVENFPEIQRPVFLEFTVPQKKQLKPG</sequence>
<dbReference type="EMBL" id="CH474013">
    <property type="protein sequence ID" value="EDL84401.1"/>
    <property type="molecule type" value="Genomic_DNA"/>
</dbReference>
<proteinExistence type="predicted"/>